<evidence type="ECO:0000259" key="2">
    <source>
        <dbReference type="Pfam" id="PF03372"/>
    </source>
</evidence>
<keyword evidence="4" id="KW-1185">Reference proteome</keyword>
<evidence type="ECO:0000313" key="3">
    <source>
        <dbReference type="EMBL" id="SFA95799.1"/>
    </source>
</evidence>
<accession>A0A1I0X432</accession>
<evidence type="ECO:0000256" key="1">
    <source>
        <dbReference type="SAM" id="SignalP"/>
    </source>
</evidence>
<dbReference type="GO" id="GO:0006506">
    <property type="term" value="P:GPI anchor biosynthetic process"/>
    <property type="evidence" value="ECO:0007669"/>
    <property type="project" value="TreeGrafter"/>
</dbReference>
<dbReference type="GO" id="GO:0016020">
    <property type="term" value="C:membrane"/>
    <property type="evidence" value="ECO:0007669"/>
    <property type="project" value="GOC"/>
</dbReference>
<feature type="domain" description="Endonuclease/exonuclease/phosphatase" evidence="2">
    <location>
        <begin position="35"/>
        <end position="267"/>
    </location>
</feature>
<keyword evidence="3" id="KW-0540">Nuclease</keyword>
<dbReference type="Gene3D" id="3.60.10.10">
    <property type="entry name" value="Endonuclease/exonuclease/phosphatase"/>
    <property type="match status" value="1"/>
</dbReference>
<dbReference type="EMBL" id="FOJW01000004">
    <property type="protein sequence ID" value="SFA95799.1"/>
    <property type="molecule type" value="Genomic_DNA"/>
</dbReference>
<dbReference type="GO" id="GO:0004519">
    <property type="term" value="F:endonuclease activity"/>
    <property type="evidence" value="ECO:0007669"/>
    <property type="project" value="UniProtKB-KW"/>
</dbReference>
<dbReference type="GO" id="GO:0004527">
    <property type="term" value="F:exonuclease activity"/>
    <property type="evidence" value="ECO:0007669"/>
    <property type="project" value="UniProtKB-KW"/>
</dbReference>
<organism evidence="3 4">
    <name type="scientific">Lentibacillus halodurans</name>
    <dbReference type="NCBI Taxonomy" id="237679"/>
    <lineage>
        <taxon>Bacteria</taxon>
        <taxon>Bacillati</taxon>
        <taxon>Bacillota</taxon>
        <taxon>Bacilli</taxon>
        <taxon>Bacillales</taxon>
        <taxon>Bacillaceae</taxon>
        <taxon>Lentibacillus</taxon>
    </lineage>
</organism>
<dbReference type="STRING" id="237679.SAMN04488072_104146"/>
<dbReference type="InterPro" id="IPR005135">
    <property type="entry name" value="Endo/exonuclease/phosphatase"/>
</dbReference>
<dbReference type="PANTHER" id="PTHR14859">
    <property type="entry name" value="CALCOFLUOR WHITE HYPERSENSITIVE PROTEIN PRECURSOR"/>
    <property type="match status" value="1"/>
</dbReference>
<dbReference type="Pfam" id="PF03372">
    <property type="entry name" value="Exo_endo_phos"/>
    <property type="match status" value="1"/>
</dbReference>
<evidence type="ECO:0000313" key="4">
    <source>
        <dbReference type="Proteomes" id="UP000198642"/>
    </source>
</evidence>
<dbReference type="AlphaFoldDB" id="A0A1I0X432"/>
<reference evidence="3 4" key="1">
    <citation type="submission" date="2016-10" db="EMBL/GenBank/DDBJ databases">
        <authorList>
            <person name="de Groot N.N."/>
        </authorList>
    </citation>
    <scope>NUCLEOTIDE SEQUENCE [LARGE SCALE GENOMIC DNA]</scope>
    <source>
        <strain evidence="3 4">CGMCC 1.3702</strain>
    </source>
</reference>
<dbReference type="SUPFAM" id="SSF56219">
    <property type="entry name" value="DNase I-like"/>
    <property type="match status" value="1"/>
</dbReference>
<keyword evidence="3" id="KW-0269">Exonuclease</keyword>
<dbReference type="InterPro" id="IPR051916">
    <property type="entry name" value="GPI-anchor_lipid_remodeler"/>
</dbReference>
<dbReference type="InterPro" id="IPR036691">
    <property type="entry name" value="Endo/exonu/phosph_ase_sf"/>
</dbReference>
<keyword evidence="3" id="KW-0378">Hydrolase</keyword>
<keyword evidence="1" id="KW-0732">Signal</keyword>
<dbReference type="PANTHER" id="PTHR14859:SF15">
    <property type="entry name" value="ENDONUCLEASE_EXONUCLEASE_PHOSPHATASE DOMAIN-CONTAINING PROTEIN"/>
    <property type="match status" value="1"/>
</dbReference>
<dbReference type="RefSeq" id="WP_244535685.1">
    <property type="nucleotide sequence ID" value="NZ_FOJW01000004.1"/>
</dbReference>
<gene>
    <name evidence="3" type="ORF">SAMN04488072_104146</name>
</gene>
<feature type="signal peptide" evidence="1">
    <location>
        <begin position="1"/>
        <end position="19"/>
    </location>
</feature>
<feature type="chain" id="PRO_5038748319" evidence="1">
    <location>
        <begin position="20"/>
        <end position="282"/>
    </location>
</feature>
<protein>
    <submittedName>
        <fullName evidence="3">Metal-dependent hydrolase, endonuclease/exonuclease/phosphatase family</fullName>
    </submittedName>
</protein>
<keyword evidence="3" id="KW-0255">Endonuclease</keyword>
<name>A0A1I0X432_9BACI</name>
<proteinExistence type="predicted"/>
<sequence>MASFLIVMAMFIGSLTDTAAQDNSENARSVTVKVMTYNIHAGIGSDGNYDIDRIADVIEASEADVVGLQEVDVNWGARSNFDDELELLAEKLGMHAFMAPIYNQDPINEGDPRRKYGVAVLSKYPIIDASNREITRLSTQDDDPEPGLAPGFAETVINAKGAIFSLYVTHLDYRGDPYVRELQVDDMLDIIPEKGDAMLVGDMNATPDAPELQPLFNRFQDAWDESGKGDGHTFSAVSPSKRIDYILTSPGMESSNAEVIDTLASDHLPVITDVTLTRGGGR</sequence>
<dbReference type="Proteomes" id="UP000198642">
    <property type="component" value="Unassembled WGS sequence"/>
</dbReference>